<organism evidence="2 3">
    <name type="scientific">Formimonas warabiya</name>
    <dbReference type="NCBI Taxonomy" id="1761012"/>
    <lineage>
        <taxon>Bacteria</taxon>
        <taxon>Bacillati</taxon>
        <taxon>Bacillota</taxon>
        <taxon>Clostridia</taxon>
        <taxon>Eubacteriales</taxon>
        <taxon>Peptococcaceae</taxon>
        <taxon>Candidatus Formimonas</taxon>
    </lineage>
</organism>
<keyword evidence="1" id="KW-0175">Coiled coil</keyword>
<proteinExistence type="predicted"/>
<name>A0A3G1KMW3_FORW1</name>
<dbReference type="Proteomes" id="UP000323521">
    <property type="component" value="Chromosome"/>
</dbReference>
<evidence type="ECO:0000313" key="3">
    <source>
        <dbReference type="Proteomes" id="UP000323521"/>
    </source>
</evidence>
<gene>
    <name evidence="2" type="ORF">DCMF_00320</name>
</gene>
<dbReference type="KEGG" id="fwa:DCMF_00320"/>
<protein>
    <submittedName>
        <fullName evidence="2">Uncharacterized protein</fullName>
    </submittedName>
</protein>
<keyword evidence="3" id="KW-1185">Reference proteome</keyword>
<sequence length="69" mass="8364">MTQYKARFDACYGRFKNDLERNAARLKVKLIYAEMQKRKQVLEEELKEIEKIEGAEQKRFTETFMDILE</sequence>
<dbReference type="AlphaFoldDB" id="A0A3G1KMW3"/>
<feature type="coiled-coil region" evidence="1">
    <location>
        <begin position="16"/>
        <end position="59"/>
    </location>
</feature>
<reference evidence="2 3" key="1">
    <citation type="submission" date="2016-10" db="EMBL/GenBank/DDBJ databases">
        <title>Complete Genome Sequence of Peptococcaceae strain DCMF.</title>
        <authorList>
            <person name="Edwards R.J."/>
            <person name="Holland S.I."/>
            <person name="Deshpande N.P."/>
            <person name="Wong Y.K."/>
            <person name="Ertan H."/>
            <person name="Manefield M."/>
            <person name="Russell T.L."/>
            <person name="Lee M.J."/>
        </authorList>
    </citation>
    <scope>NUCLEOTIDE SEQUENCE [LARGE SCALE GENOMIC DNA]</scope>
    <source>
        <strain evidence="2 3">DCMF</strain>
    </source>
</reference>
<dbReference type="EMBL" id="CP017634">
    <property type="protein sequence ID" value="ATW23445.1"/>
    <property type="molecule type" value="Genomic_DNA"/>
</dbReference>
<accession>A0A3G1KMW3</accession>
<evidence type="ECO:0000256" key="1">
    <source>
        <dbReference type="SAM" id="Coils"/>
    </source>
</evidence>
<evidence type="ECO:0000313" key="2">
    <source>
        <dbReference type="EMBL" id="ATW23445.1"/>
    </source>
</evidence>
<dbReference type="RefSeq" id="WP_148132585.1">
    <property type="nucleotide sequence ID" value="NZ_CP017634.1"/>
</dbReference>